<dbReference type="CDD" id="cd04301">
    <property type="entry name" value="NAT_SF"/>
    <property type="match status" value="1"/>
</dbReference>
<dbReference type="PANTHER" id="PTHR43415:SF3">
    <property type="entry name" value="GNAT-FAMILY ACETYLTRANSFERASE"/>
    <property type="match status" value="1"/>
</dbReference>
<reference evidence="4" key="1">
    <citation type="submission" date="2014-12" db="EMBL/GenBank/DDBJ databases">
        <title>Genome Sequence of Valsa Canker Pathogens Uncovers a Specific Adaption of Colonization on Woody Bark.</title>
        <authorList>
            <person name="Yin Z."/>
            <person name="Liu H."/>
            <person name="Gao X."/>
            <person name="Li Z."/>
            <person name="Song N."/>
            <person name="Ke X."/>
            <person name="Dai Q."/>
            <person name="Wu Y."/>
            <person name="Sun Y."/>
            <person name="Xu J.-R."/>
            <person name="Kang Z.K."/>
            <person name="Wang L."/>
            <person name="Huang L."/>
        </authorList>
    </citation>
    <scope>NUCLEOTIDE SEQUENCE [LARGE SCALE GENOMIC DNA]</scope>
    <source>
        <strain evidence="4">SXYL134</strain>
    </source>
</reference>
<dbReference type="Proteomes" id="UP000078576">
    <property type="component" value="Unassembled WGS sequence"/>
</dbReference>
<dbReference type="Gene3D" id="3.40.630.30">
    <property type="match status" value="1"/>
</dbReference>
<evidence type="ECO:0000313" key="3">
    <source>
        <dbReference type="EMBL" id="KUI62940.1"/>
    </source>
</evidence>
<feature type="compositionally biased region" description="Basic and acidic residues" evidence="1">
    <location>
        <begin position="98"/>
        <end position="114"/>
    </location>
</feature>
<dbReference type="AlphaFoldDB" id="A0A194VG03"/>
<dbReference type="Pfam" id="PF00583">
    <property type="entry name" value="Acetyltransf_1"/>
    <property type="match status" value="1"/>
</dbReference>
<name>A0A194VG03_CYTMA</name>
<dbReference type="InterPro" id="IPR000182">
    <property type="entry name" value="GNAT_dom"/>
</dbReference>
<feature type="domain" description="N-acetyltransferase" evidence="2">
    <location>
        <begin position="113"/>
        <end position="218"/>
    </location>
</feature>
<dbReference type="PROSITE" id="PS51186">
    <property type="entry name" value="GNAT"/>
    <property type="match status" value="1"/>
</dbReference>
<feature type="region of interest" description="Disordered" evidence="1">
    <location>
        <begin position="89"/>
        <end position="116"/>
    </location>
</feature>
<gene>
    <name evidence="3" type="ORF">VP1G_10066</name>
</gene>
<accession>A0A194VG03</accession>
<keyword evidence="4" id="KW-1185">Reference proteome</keyword>
<dbReference type="SUPFAM" id="SSF55729">
    <property type="entry name" value="Acyl-CoA N-acyltransferases (Nat)"/>
    <property type="match status" value="1"/>
</dbReference>
<dbReference type="InterPro" id="IPR016181">
    <property type="entry name" value="Acyl_CoA_acyltransferase"/>
</dbReference>
<proteinExistence type="predicted"/>
<evidence type="ECO:0000313" key="4">
    <source>
        <dbReference type="Proteomes" id="UP000078576"/>
    </source>
</evidence>
<dbReference type="GO" id="GO:0016747">
    <property type="term" value="F:acyltransferase activity, transferring groups other than amino-acyl groups"/>
    <property type="evidence" value="ECO:0007669"/>
    <property type="project" value="InterPro"/>
</dbReference>
<dbReference type="PANTHER" id="PTHR43415">
    <property type="entry name" value="SPERMIDINE N(1)-ACETYLTRANSFERASE"/>
    <property type="match status" value="1"/>
</dbReference>
<dbReference type="EMBL" id="KN714845">
    <property type="protein sequence ID" value="KUI62940.1"/>
    <property type="molecule type" value="Genomic_DNA"/>
</dbReference>
<evidence type="ECO:0000259" key="2">
    <source>
        <dbReference type="PROSITE" id="PS51186"/>
    </source>
</evidence>
<dbReference type="OrthoDB" id="64477at2759"/>
<evidence type="ECO:0000256" key="1">
    <source>
        <dbReference type="SAM" id="MobiDB-lite"/>
    </source>
</evidence>
<organism evidence="3 4">
    <name type="scientific">Cytospora mali</name>
    <name type="common">Apple Valsa canker fungus</name>
    <name type="synonym">Valsa mali</name>
    <dbReference type="NCBI Taxonomy" id="578113"/>
    <lineage>
        <taxon>Eukaryota</taxon>
        <taxon>Fungi</taxon>
        <taxon>Dikarya</taxon>
        <taxon>Ascomycota</taxon>
        <taxon>Pezizomycotina</taxon>
        <taxon>Sordariomycetes</taxon>
        <taxon>Sordariomycetidae</taxon>
        <taxon>Diaporthales</taxon>
        <taxon>Cytosporaceae</taxon>
        <taxon>Cytospora</taxon>
    </lineage>
</organism>
<sequence>MAEPWLEDLENVWYSERLVFRAVQQEDYDFFFTSIDIDPITQSLASPGILKPPRKEKPEDWFEGRKKHNYLLDVMICLSPDVELNRKHFTGAPASDTGDAKPKDEGEECKKPEPKPIGMLELSPIVYGREAKNRACMFGIVIASPYHNSGYGTEAVNWTLDWAFRQANLHSIHLGSVEYNKRAHKCYQKCGFKFDGRQRQCHWHDRKWYDLYLFSIIEDEWEEMRNGGN</sequence>
<protein>
    <submittedName>
        <fullName evidence="3">Spermidine N(1)-acetyltransferase</fullName>
    </submittedName>
</protein>